<keyword evidence="4 7" id="KW-0255">Endonuclease</keyword>
<dbReference type="PANTHER" id="PTHR33992:SF1">
    <property type="entry name" value="RIBONUCLEASE P PROTEIN COMPONENT"/>
    <property type="match status" value="1"/>
</dbReference>
<evidence type="ECO:0000256" key="1">
    <source>
        <dbReference type="ARBA" id="ARBA00002663"/>
    </source>
</evidence>
<keyword evidence="3 7" id="KW-0540">Nuclease</keyword>
<organism evidence="9 10">
    <name type="scientific">Vagococcus lutrae</name>
    <dbReference type="NCBI Taxonomy" id="81947"/>
    <lineage>
        <taxon>Bacteria</taxon>
        <taxon>Bacillati</taxon>
        <taxon>Bacillota</taxon>
        <taxon>Bacilli</taxon>
        <taxon>Lactobacillales</taxon>
        <taxon>Enterococcaceae</taxon>
        <taxon>Vagococcus</taxon>
    </lineage>
</organism>
<evidence type="ECO:0000313" key="10">
    <source>
        <dbReference type="Proteomes" id="UP001179600"/>
    </source>
</evidence>
<reference evidence="9" key="1">
    <citation type="submission" date="2023-01" db="EMBL/GenBank/DDBJ databases">
        <title>Oxazolidinone resistance genes in florfenicol resistant enterococci from beef cattle and veal calves at slaughter.</title>
        <authorList>
            <person name="Biggel M."/>
        </authorList>
    </citation>
    <scope>NUCLEOTIDE SEQUENCE</scope>
    <source>
        <strain evidence="9">K204-1</strain>
    </source>
</reference>
<name>A0AAE9XG22_9ENTE</name>
<keyword evidence="5 7" id="KW-0378">Hydrolase</keyword>
<dbReference type="Proteomes" id="UP001179600">
    <property type="component" value="Chromosome"/>
</dbReference>
<dbReference type="InterPro" id="IPR000100">
    <property type="entry name" value="RNase_P"/>
</dbReference>
<dbReference type="InterPro" id="IPR020539">
    <property type="entry name" value="RNase_P_CS"/>
</dbReference>
<dbReference type="AlphaFoldDB" id="A0AAE9XG22"/>
<keyword evidence="6 7" id="KW-0694">RNA-binding</keyword>
<dbReference type="PANTHER" id="PTHR33992">
    <property type="entry name" value="RIBONUCLEASE P PROTEIN COMPONENT"/>
    <property type="match status" value="1"/>
</dbReference>
<dbReference type="NCBIfam" id="TIGR00188">
    <property type="entry name" value="rnpA"/>
    <property type="match status" value="1"/>
</dbReference>
<dbReference type="GeneID" id="72385403"/>
<proteinExistence type="inferred from homology"/>
<comment type="function">
    <text evidence="1 7">RNaseP catalyzes the removal of the 5'-leader sequence from pre-tRNA to produce the mature 5'-terminus. It can also cleave other RNA substrates such as 4.5S RNA. The protein component plays an auxiliary but essential role in vivo by binding to the 5'-leader sequence and broadening the substrate specificity of the ribozyme.</text>
</comment>
<evidence type="ECO:0000256" key="6">
    <source>
        <dbReference type="ARBA" id="ARBA00022884"/>
    </source>
</evidence>
<dbReference type="HAMAP" id="MF_00227">
    <property type="entry name" value="RNase_P"/>
    <property type="match status" value="1"/>
</dbReference>
<evidence type="ECO:0000256" key="2">
    <source>
        <dbReference type="ARBA" id="ARBA00022694"/>
    </source>
</evidence>
<evidence type="ECO:0000313" key="9">
    <source>
        <dbReference type="EMBL" id="WCG23071.1"/>
    </source>
</evidence>
<evidence type="ECO:0000256" key="8">
    <source>
        <dbReference type="NCBIfam" id="TIGR00188"/>
    </source>
</evidence>
<dbReference type="GO" id="GO:0004526">
    <property type="term" value="F:ribonuclease P activity"/>
    <property type="evidence" value="ECO:0007669"/>
    <property type="project" value="UniProtKB-UniRule"/>
</dbReference>
<dbReference type="InterPro" id="IPR014721">
    <property type="entry name" value="Ribsml_uS5_D2-typ_fold_subgr"/>
</dbReference>
<dbReference type="GO" id="GO:0042781">
    <property type="term" value="F:3'-tRNA processing endoribonuclease activity"/>
    <property type="evidence" value="ECO:0007669"/>
    <property type="project" value="TreeGrafter"/>
</dbReference>
<comment type="catalytic activity">
    <reaction evidence="7">
        <text>Endonucleolytic cleavage of RNA, removing 5'-extranucleotides from tRNA precursor.</text>
        <dbReference type="EC" id="3.1.26.5"/>
    </reaction>
</comment>
<comment type="subunit">
    <text evidence="7">Consists of a catalytic RNA component (M1 or rnpB) and a protein subunit.</text>
</comment>
<dbReference type="InterPro" id="IPR020568">
    <property type="entry name" value="Ribosomal_Su5_D2-typ_SF"/>
</dbReference>
<comment type="similarity">
    <text evidence="7">Belongs to the RnpA family.</text>
</comment>
<dbReference type="SUPFAM" id="SSF54211">
    <property type="entry name" value="Ribosomal protein S5 domain 2-like"/>
    <property type="match status" value="1"/>
</dbReference>
<evidence type="ECO:0000256" key="7">
    <source>
        <dbReference type="HAMAP-Rule" id="MF_00227"/>
    </source>
</evidence>
<protein>
    <recommendedName>
        <fullName evidence="7 8">Ribonuclease P protein component</fullName>
        <shortName evidence="7">RNase P protein</shortName>
        <shortName evidence="7">RNaseP protein</shortName>
        <ecNumber evidence="7 8">3.1.26.5</ecNumber>
    </recommendedName>
    <alternativeName>
        <fullName evidence="7">Protein C5</fullName>
    </alternativeName>
</protein>
<dbReference type="RefSeq" id="WP_023606904.1">
    <property type="nucleotide sequence ID" value="NZ_BKBT01000023.1"/>
</dbReference>
<accession>A0AAE9XG22</accession>
<dbReference type="GO" id="GO:0000049">
    <property type="term" value="F:tRNA binding"/>
    <property type="evidence" value="ECO:0007669"/>
    <property type="project" value="UniProtKB-UniRule"/>
</dbReference>
<dbReference type="Pfam" id="PF00825">
    <property type="entry name" value="Ribonuclease_P"/>
    <property type="match status" value="1"/>
</dbReference>
<evidence type="ECO:0000256" key="4">
    <source>
        <dbReference type="ARBA" id="ARBA00022759"/>
    </source>
</evidence>
<dbReference type="GO" id="GO:0030677">
    <property type="term" value="C:ribonuclease P complex"/>
    <property type="evidence" value="ECO:0007669"/>
    <property type="project" value="TreeGrafter"/>
</dbReference>
<dbReference type="GO" id="GO:0001682">
    <property type="term" value="P:tRNA 5'-leader removal"/>
    <property type="evidence" value="ECO:0007669"/>
    <property type="project" value="UniProtKB-UniRule"/>
</dbReference>
<evidence type="ECO:0000256" key="5">
    <source>
        <dbReference type="ARBA" id="ARBA00022801"/>
    </source>
</evidence>
<dbReference type="PROSITE" id="PS00648">
    <property type="entry name" value="RIBONUCLEASE_P"/>
    <property type="match status" value="1"/>
</dbReference>
<gene>
    <name evidence="7 9" type="primary">rnpA</name>
    <name evidence="9" type="ORF">PML95_02150</name>
</gene>
<evidence type="ECO:0000256" key="3">
    <source>
        <dbReference type="ARBA" id="ARBA00022722"/>
    </source>
</evidence>
<keyword evidence="2 7" id="KW-0819">tRNA processing</keyword>
<dbReference type="Gene3D" id="3.30.230.10">
    <property type="match status" value="1"/>
</dbReference>
<dbReference type="FunFam" id="3.30.230.10:FF:000021">
    <property type="entry name" value="Ribonuclease P protein component"/>
    <property type="match status" value="1"/>
</dbReference>
<sequence length="115" mass="13798">MKKKFRIKQEKEFREIMQLKNSFANRHLIIYIRHHNQYHHPRVGLSVGKKLGNAVKRNQVKRYLRQAMQGVFAELPPDIDIILIARPQAANLSYYEMEKNLHHVLRLADIWKDKQ</sequence>
<dbReference type="EC" id="3.1.26.5" evidence="7 8"/>
<dbReference type="EMBL" id="CP116507">
    <property type="protein sequence ID" value="WCG23071.1"/>
    <property type="molecule type" value="Genomic_DNA"/>
</dbReference>